<gene>
    <name evidence="2" type="ORF">E5676_scaffold21G003360</name>
</gene>
<protein>
    <recommendedName>
        <fullName evidence="1">DUF4218 domain-containing protein</fullName>
    </recommendedName>
</protein>
<dbReference type="Pfam" id="PF02992">
    <property type="entry name" value="Transposase_21"/>
    <property type="match status" value="1"/>
</dbReference>
<dbReference type="PANTHER" id="PTHR48258:SF6">
    <property type="entry name" value="LEUCINE-RICH REPEAT DOMAIN, L DOMAIN-CONTAINING PROTEIN"/>
    <property type="match status" value="1"/>
</dbReference>
<dbReference type="Proteomes" id="UP000321947">
    <property type="component" value="Unassembled WGS sequence"/>
</dbReference>
<comment type="caution">
    <text evidence="2">The sequence shown here is derived from an EMBL/GenBank/DDBJ whole genome shotgun (WGS) entry which is preliminary data.</text>
</comment>
<name>A0A5D3CXB4_CUCMM</name>
<feature type="domain" description="DUF4218" evidence="1">
    <location>
        <begin position="179"/>
        <end position="246"/>
    </location>
</feature>
<dbReference type="EMBL" id="SSTD01008307">
    <property type="protein sequence ID" value="TYK16523.1"/>
    <property type="molecule type" value="Genomic_DNA"/>
</dbReference>
<dbReference type="AlphaFoldDB" id="A0A5D3CXB4"/>
<organism evidence="2 3">
    <name type="scientific">Cucumis melo var. makuwa</name>
    <name type="common">Oriental melon</name>
    <dbReference type="NCBI Taxonomy" id="1194695"/>
    <lineage>
        <taxon>Eukaryota</taxon>
        <taxon>Viridiplantae</taxon>
        <taxon>Streptophyta</taxon>
        <taxon>Embryophyta</taxon>
        <taxon>Tracheophyta</taxon>
        <taxon>Spermatophyta</taxon>
        <taxon>Magnoliopsida</taxon>
        <taxon>eudicotyledons</taxon>
        <taxon>Gunneridae</taxon>
        <taxon>Pentapetalae</taxon>
        <taxon>rosids</taxon>
        <taxon>fabids</taxon>
        <taxon>Cucurbitales</taxon>
        <taxon>Cucurbitaceae</taxon>
        <taxon>Benincaseae</taxon>
        <taxon>Cucumis</taxon>
    </lineage>
</organism>
<evidence type="ECO:0000313" key="3">
    <source>
        <dbReference type="Proteomes" id="UP000321947"/>
    </source>
</evidence>
<reference evidence="2 3" key="1">
    <citation type="submission" date="2019-08" db="EMBL/GenBank/DDBJ databases">
        <title>Draft genome sequences of two oriental melons (Cucumis melo L. var makuwa).</title>
        <authorList>
            <person name="Kwon S.-Y."/>
        </authorList>
    </citation>
    <scope>NUCLEOTIDE SEQUENCE [LARGE SCALE GENOMIC DNA]</scope>
    <source>
        <strain evidence="3">cv. Chang Bougi</strain>
        <tissue evidence="2">Leaf</tissue>
    </source>
</reference>
<evidence type="ECO:0000313" key="2">
    <source>
        <dbReference type="EMBL" id="TYK16523.1"/>
    </source>
</evidence>
<sequence>MCSTTIPSSFYEAKRKLRNLDLGYETIHACKYGCVLYWKEFADLQHCPTCGEARKGVLTWDDIWIDKFLHITTHTRVHMYDSLTGWSTKGYQACPLCMGDKSYFRSRGRISFMGHRRYLPENHVWHRSRLHDGKVERRAPPMVMNGHEILKQLDQLEFPVMSKHPSNVCDNLVGTLLNIEGKTKDTMNASWMYLIKRSLCTLKQYVRNKARPEGSIAEAFVMNESSTFSSCYLSGIETRFTRDEQNDDTIIEDGVLELREFGNLSDDFFPVTMRPSFDVRCYNRCIVAGLRFHTSNLDSRRTTQNSGVMVIGESDASGSGDNNFYGVLDEVLHVEYPLERNV</sequence>
<dbReference type="InterPro" id="IPR025452">
    <property type="entry name" value="DUF4218"/>
</dbReference>
<evidence type="ECO:0000259" key="1">
    <source>
        <dbReference type="Pfam" id="PF13960"/>
    </source>
</evidence>
<proteinExistence type="predicted"/>
<accession>A0A5D3CXB4</accession>
<dbReference type="PANTHER" id="PTHR48258">
    <property type="entry name" value="DUF4218 DOMAIN-CONTAINING PROTEIN-RELATED"/>
    <property type="match status" value="1"/>
</dbReference>
<dbReference type="Pfam" id="PF13960">
    <property type="entry name" value="DUF4218"/>
    <property type="match status" value="1"/>
</dbReference>
<dbReference type="InterPro" id="IPR004242">
    <property type="entry name" value="Transposase_21"/>
</dbReference>